<dbReference type="PANTHER" id="PTHR46093">
    <property type="entry name" value="ACYL-COA-BINDING DOMAIN-CONTAINING PROTEIN 5"/>
    <property type="match status" value="1"/>
</dbReference>
<proteinExistence type="predicted"/>
<dbReference type="AlphaFoldDB" id="A0A4V1J0Y9"/>
<keyword evidence="5" id="KW-1185">Reference proteome</keyword>
<accession>A0A4V1J0Y9</accession>
<gene>
    <name evidence="4" type="ORF">SYNPS1DRAFT_24787</name>
</gene>
<dbReference type="EMBL" id="KZ991204">
    <property type="protein sequence ID" value="RKP23219.1"/>
    <property type="molecule type" value="Genomic_DNA"/>
</dbReference>
<name>A0A4V1J0Y9_9FUNG</name>
<organism evidence="4 5">
    <name type="scientific">Syncephalis pseudoplumigaleata</name>
    <dbReference type="NCBI Taxonomy" id="1712513"/>
    <lineage>
        <taxon>Eukaryota</taxon>
        <taxon>Fungi</taxon>
        <taxon>Fungi incertae sedis</taxon>
        <taxon>Zoopagomycota</taxon>
        <taxon>Zoopagomycotina</taxon>
        <taxon>Zoopagomycetes</taxon>
        <taxon>Zoopagales</taxon>
        <taxon>Piptocephalidaceae</taxon>
        <taxon>Syncephalis</taxon>
    </lineage>
</organism>
<dbReference type="InterPro" id="IPR011043">
    <property type="entry name" value="Gal_Oxase/kelch_b-propeller"/>
</dbReference>
<feature type="compositionally biased region" description="Low complexity" evidence="3">
    <location>
        <begin position="133"/>
        <end position="144"/>
    </location>
</feature>
<dbReference type="Gene3D" id="2.120.10.80">
    <property type="entry name" value="Kelch-type beta propeller"/>
    <property type="match status" value="1"/>
</dbReference>
<dbReference type="SUPFAM" id="SSF50965">
    <property type="entry name" value="Galactose oxidase, central domain"/>
    <property type="match status" value="1"/>
</dbReference>
<dbReference type="Pfam" id="PF24681">
    <property type="entry name" value="Kelch_KLHDC2_KLHL20_DRC7"/>
    <property type="match status" value="1"/>
</dbReference>
<evidence type="ECO:0008006" key="6">
    <source>
        <dbReference type="Google" id="ProtNLM"/>
    </source>
</evidence>
<evidence type="ECO:0000313" key="5">
    <source>
        <dbReference type="Proteomes" id="UP000278143"/>
    </source>
</evidence>
<feature type="region of interest" description="Disordered" evidence="3">
    <location>
        <begin position="129"/>
        <end position="153"/>
    </location>
</feature>
<sequence length="166" mass="17446">MSNDKTTDYAQESNEPADSTPSQGLPSQPRPLDPLIVSMYVTSGTIPPPVAGASLTVIGDRLWVFGGRLVSNRRMTNELYSLHMESFVWRRHTNVPGDPPPEPRYFHSADQYTANRLVIFGGMGQRLHGEAGSGNSTSASASASGAGGAGGGADSSVVLADVTVLD</sequence>
<dbReference type="OrthoDB" id="10001928at2759"/>
<keyword evidence="2" id="KW-0677">Repeat</keyword>
<evidence type="ECO:0000256" key="3">
    <source>
        <dbReference type="SAM" id="MobiDB-lite"/>
    </source>
</evidence>
<dbReference type="Proteomes" id="UP000278143">
    <property type="component" value="Unassembled WGS sequence"/>
</dbReference>
<feature type="non-terminal residue" evidence="4">
    <location>
        <position position="166"/>
    </location>
</feature>
<keyword evidence="1" id="KW-0880">Kelch repeat</keyword>
<feature type="region of interest" description="Disordered" evidence="3">
    <location>
        <begin position="1"/>
        <end position="31"/>
    </location>
</feature>
<dbReference type="InterPro" id="IPR015915">
    <property type="entry name" value="Kelch-typ_b-propeller"/>
</dbReference>
<evidence type="ECO:0000313" key="4">
    <source>
        <dbReference type="EMBL" id="RKP23219.1"/>
    </source>
</evidence>
<feature type="compositionally biased region" description="Polar residues" evidence="3">
    <location>
        <begin position="1"/>
        <end position="26"/>
    </location>
</feature>
<protein>
    <recommendedName>
        <fullName evidence="6">Galactose oxidase</fullName>
    </recommendedName>
</protein>
<dbReference type="PANTHER" id="PTHR46093:SF18">
    <property type="entry name" value="FIBRONECTIN TYPE-III DOMAIN-CONTAINING PROTEIN"/>
    <property type="match status" value="1"/>
</dbReference>
<evidence type="ECO:0000256" key="2">
    <source>
        <dbReference type="ARBA" id="ARBA00022737"/>
    </source>
</evidence>
<reference evidence="5" key="1">
    <citation type="journal article" date="2018" name="Nat. Microbiol.">
        <title>Leveraging single-cell genomics to expand the fungal tree of life.</title>
        <authorList>
            <person name="Ahrendt S.R."/>
            <person name="Quandt C.A."/>
            <person name="Ciobanu D."/>
            <person name="Clum A."/>
            <person name="Salamov A."/>
            <person name="Andreopoulos B."/>
            <person name="Cheng J.F."/>
            <person name="Woyke T."/>
            <person name="Pelin A."/>
            <person name="Henrissat B."/>
            <person name="Reynolds N.K."/>
            <person name="Benny G.L."/>
            <person name="Smith M.E."/>
            <person name="James T.Y."/>
            <person name="Grigoriev I.V."/>
        </authorList>
    </citation>
    <scope>NUCLEOTIDE SEQUENCE [LARGE SCALE GENOMIC DNA]</scope>
    <source>
        <strain evidence="5">Benny S71-1</strain>
    </source>
</reference>
<evidence type="ECO:0000256" key="1">
    <source>
        <dbReference type="ARBA" id="ARBA00022441"/>
    </source>
</evidence>